<evidence type="ECO:0000256" key="2">
    <source>
        <dbReference type="ARBA" id="ARBA00022448"/>
    </source>
</evidence>
<comment type="subcellular location">
    <subcellularLocation>
        <location evidence="1">Membrane</location>
        <topology evidence="1">Multi-pass membrane protein</topology>
    </subcellularLocation>
</comment>
<evidence type="ECO:0000313" key="9">
    <source>
        <dbReference type="EMBL" id="RFU34076.1"/>
    </source>
</evidence>
<feature type="transmembrane region" description="Helical" evidence="7">
    <location>
        <begin position="186"/>
        <end position="209"/>
    </location>
</feature>
<reference evidence="9 10" key="1">
    <citation type="submission" date="2018-05" db="EMBL/GenBank/DDBJ databases">
        <title>Draft genome sequence of Scytalidium lignicola DSM 105466, a ubiquitous saprotrophic fungus.</title>
        <authorList>
            <person name="Buettner E."/>
            <person name="Gebauer A.M."/>
            <person name="Hofrichter M."/>
            <person name="Liers C."/>
            <person name="Kellner H."/>
        </authorList>
    </citation>
    <scope>NUCLEOTIDE SEQUENCE [LARGE SCALE GENOMIC DNA]</scope>
    <source>
        <strain evidence="9 10">DSM 105466</strain>
    </source>
</reference>
<evidence type="ECO:0000256" key="3">
    <source>
        <dbReference type="ARBA" id="ARBA00022692"/>
    </source>
</evidence>
<dbReference type="SUPFAM" id="SSF103473">
    <property type="entry name" value="MFS general substrate transporter"/>
    <property type="match status" value="1"/>
</dbReference>
<dbReference type="PROSITE" id="PS00216">
    <property type="entry name" value="SUGAR_TRANSPORT_1"/>
    <property type="match status" value="1"/>
</dbReference>
<accession>A0A3E2HL10</accession>
<dbReference type="InterPro" id="IPR011701">
    <property type="entry name" value="MFS"/>
</dbReference>
<feature type="non-terminal residue" evidence="9">
    <location>
        <position position="618"/>
    </location>
</feature>
<feature type="transmembrane region" description="Helical" evidence="7">
    <location>
        <begin position="252"/>
        <end position="271"/>
    </location>
</feature>
<keyword evidence="10" id="KW-1185">Reference proteome</keyword>
<evidence type="ECO:0000256" key="4">
    <source>
        <dbReference type="ARBA" id="ARBA00022989"/>
    </source>
</evidence>
<evidence type="ECO:0000256" key="7">
    <source>
        <dbReference type="SAM" id="Phobius"/>
    </source>
</evidence>
<feature type="compositionally biased region" description="Acidic residues" evidence="6">
    <location>
        <begin position="593"/>
        <end position="607"/>
    </location>
</feature>
<dbReference type="Gene3D" id="1.20.1720.10">
    <property type="entry name" value="Multidrug resistance protein D"/>
    <property type="match status" value="1"/>
</dbReference>
<feature type="compositionally biased region" description="Basic and acidic residues" evidence="6">
    <location>
        <begin position="56"/>
        <end position="69"/>
    </location>
</feature>
<dbReference type="Gene3D" id="1.20.1250.20">
    <property type="entry name" value="MFS general substrate transporter like domains"/>
    <property type="match status" value="1"/>
</dbReference>
<evidence type="ECO:0000256" key="6">
    <source>
        <dbReference type="SAM" id="MobiDB-lite"/>
    </source>
</evidence>
<dbReference type="OMA" id="DAMGRGW"/>
<gene>
    <name evidence="9" type="ORF">B7463_g2328</name>
</gene>
<feature type="region of interest" description="Disordered" evidence="6">
    <location>
        <begin position="565"/>
        <end position="618"/>
    </location>
</feature>
<evidence type="ECO:0000259" key="8">
    <source>
        <dbReference type="PROSITE" id="PS50850"/>
    </source>
</evidence>
<comment type="caution">
    <text evidence="9">The sequence shown here is derived from an EMBL/GenBank/DDBJ whole genome shotgun (WGS) entry which is preliminary data.</text>
</comment>
<feature type="compositionally biased region" description="Low complexity" evidence="6">
    <location>
        <begin position="37"/>
        <end position="52"/>
    </location>
</feature>
<feature type="transmembrane region" description="Helical" evidence="7">
    <location>
        <begin position="382"/>
        <end position="402"/>
    </location>
</feature>
<feature type="transmembrane region" description="Helical" evidence="7">
    <location>
        <begin position="96"/>
        <end position="116"/>
    </location>
</feature>
<feature type="domain" description="Major facilitator superfamily (MFS) profile" evidence="8">
    <location>
        <begin position="97"/>
        <end position="558"/>
    </location>
</feature>
<feature type="transmembrane region" description="Helical" evidence="7">
    <location>
        <begin position="128"/>
        <end position="150"/>
    </location>
</feature>
<keyword evidence="2" id="KW-0813">Transport</keyword>
<dbReference type="CDD" id="cd17323">
    <property type="entry name" value="MFS_Tpo1_MDR_like"/>
    <property type="match status" value="1"/>
</dbReference>
<dbReference type="OrthoDB" id="440553at2759"/>
<dbReference type="FunFam" id="1.20.1720.10:FF:000009">
    <property type="entry name" value="MFS multidrug transporter"/>
    <property type="match status" value="1"/>
</dbReference>
<feature type="transmembrane region" description="Helical" evidence="7">
    <location>
        <begin position="162"/>
        <end position="180"/>
    </location>
</feature>
<dbReference type="GO" id="GO:0022857">
    <property type="term" value="F:transmembrane transporter activity"/>
    <property type="evidence" value="ECO:0007669"/>
    <property type="project" value="InterPro"/>
</dbReference>
<dbReference type="GO" id="GO:0042908">
    <property type="term" value="P:xenobiotic transport"/>
    <property type="evidence" value="ECO:0007669"/>
    <property type="project" value="UniProtKB-ARBA"/>
</dbReference>
<sequence length="618" mass="68592">MNSNITLSDYEKAAEWGLAAPEQLPDEPSTKPQRAISRTSSSSHDHSPNASSNTSIKDDSKDTPQHTSEEPLDLEQLAPVSTRPLYSVFTPWQKRVIIIMVTWGSFISPTSANIYFPALNPLAEHLNVSHTLINLTLTSYMIFQGLAPTITGDLADMAGRRPAYIIAFIVYLGANIGLALQNSYAALFVLRCLQSTGSSGAIALGYGVVADISTSSERGKYVGILGMGTMMGPALGPTIGGILAQFLGWRSIFWFLVIIAGCFLVPYALFVPETGRNVVGNGSVPPQGWNMTYMEYRRFRKASKSQGQLSRTVSAEGRRLAQAELARSRHLRIPNPLKTIYIIMEKDMFCVLLYASLVYTAFYDMMASIPLNFNNIYHFNDLQIGLCYLPFGCGCALASFINGRMLDANYRRVAKEIGFTIDRKRGDDLRHFPIESARLGIIWTPLLIGLVAILCYGWVLEKHVNLAVPLIFHFIIGLCLNGSFNIMATLLIDLYPQSPSTATAANNLVRCFMGAGGTGIINIMIERMGNGWCFTFISLVCVATMPLLFIELKWGPKWREDRAVKEDIKKQEKDRKRREEEAGVQDPQILEEQTPEGDLPSEPEKEDENGKEKGREKQ</sequence>
<dbReference type="AlphaFoldDB" id="A0A3E2HL10"/>
<keyword evidence="3 7" id="KW-0812">Transmembrane</keyword>
<proteinExistence type="predicted"/>
<organism evidence="9 10">
    <name type="scientific">Scytalidium lignicola</name>
    <name type="common">Hyphomycete</name>
    <dbReference type="NCBI Taxonomy" id="5539"/>
    <lineage>
        <taxon>Eukaryota</taxon>
        <taxon>Fungi</taxon>
        <taxon>Dikarya</taxon>
        <taxon>Ascomycota</taxon>
        <taxon>Pezizomycotina</taxon>
        <taxon>Leotiomycetes</taxon>
        <taxon>Leotiomycetes incertae sedis</taxon>
        <taxon>Scytalidium</taxon>
    </lineage>
</organism>
<keyword evidence="5 7" id="KW-0472">Membrane</keyword>
<evidence type="ECO:0000256" key="1">
    <source>
        <dbReference type="ARBA" id="ARBA00004141"/>
    </source>
</evidence>
<protein>
    <recommendedName>
        <fullName evidence="8">Major facilitator superfamily (MFS) profile domain-containing protein</fullName>
    </recommendedName>
</protein>
<name>A0A3E2HL10_SCYLI</name>
<evidence type="ECO:0000256" key="5">
    <source>
        <dbReference type="ARBA" id="ARBA00023136"/>
    </source>
</evidence>
<evidence type="ECO:0000313" key="10">
    <source>
        <dbReference type="Proteomes" id="UP000258309"/>
    </source>
</evidence>
<feature type="transmembrane region" description="Helical" evidence="7">
    <location>
        <begin position="531"/>
        <end position="550"/>
    </location>
</feature>
<keyword evidence="4 7" id="KW-1133">Transmembrane helix</keyword>
<feature type="compositionally biased region" description="Basic and acidic residues" evidence="6">
    <location>
        <begin position="608"/>
        <end position="618"/>
    </location>
</feature>
<feature type="transmembrane region" description="Helical" evidence="7">
    <location>
        <begin position="471"/>
        <end position="495"/>
    </location>
</feature>
<dbReference type="STRING" id="5539.A0A3E2HL10"/>
<dbReference type="GO" id="GO:0005886">
    <property type="term" value="C:plasma membrane"/>
    <property type="evidence" value="ECO:0007669"/>
    <property type="project" value="TreeGrafter"/>
</dbReference>
<dbReference type="InterPro" id="IPR005829">
    <property type="entry name" value="Sugar_transporter_CS"/>
</dbReference>
<feature type="non-terminal residue" evidence="9">
    <location>
        <position position="1"/>
    </location>
</feature>
<dbReference type="Proteomes" id="UP000258309">
    <property type="component" value="Unassembled WGS sequence"/>
</dbReference>
<feature type="region of interest" description="Disordered" evidence="6">
    <location>
        <begin position="16"/>
        <end position="75"/>
    </location>
</feature>
<feature type="transmembrane region" description="Helical" evidence="7">
    <location>
        <begin position="221"/>
        <end position="246"/>
    </location>
</feature>
<dbReference type="Pfam" id="PF07690">
    <property type="entry name" value="MFS_1"/>
    <property type="match status" value="1"/>
</dbReference>
<dbReference type="PANTHER" id="PTHR23502">
    <property type="entry name" value="MAJOR FACILITATOR SUPERFAMILY"/>
    <property type="match status" value="1"/>
</dbReference>
<dbReference type="PANTHER" id="PTHR23502:SF51">
    <property type="entry name" value="QUINIDINE RESISTANCE PROTEIN 1-RELATED"/>
    <property type="match status" value="1"/>
</dbReference>
<feature type="transmembrane region" description="Helical" evidence="7">
    <location>
        <begin position="439"/>
        <end position="459"/>
    </location>
</feature>
<feature type="transmembrane region" description="Helical" evidence="7">
    <location>
        <begin position="339"/>
        <end position="362"/>
    </location>
</feature>
<dbReference type="InterPro" id="IPR036259">
    <property type="entry name" value="MFS_trans_sf"/>
</dbReference>
<dbReference type="EMBL" id="NCSJ02000026">
    <property type="protein sequence ID" value="RFU34076.1"/>
    <property type="molecule type" value="Genomic_DNA"/>
</dbReference>
<feature type="compositionally biased region" description="Basic and acidic residues" evidence="6">
    <location>
        <begin position="565"/>
        <end position="581"/>
    </location>
</feature>
<dbReference type="PROSITE" id="PS50850">
    <property type="entry name" value="MFS"/>
    <property type="match status" value="1"/>
</dbReference>
<dbReference type="GO" id="GO:0140115">
    <property type="term" value="P:export across plasma membrane"/>
    <property type="evidence" value="ECO:0007669"/>
    <property type="project" value="UniProtKB-ARBA"/>
</dbReference>
<dbReference type="InterPro" id="IPR020846">
    <property type="entry name" value="MFS_dom"/>
</dbReference>